<evidence type="ECO:0000313" key="2">
    <source>
        <dbReference type="Proteomes" id="UP001060215"/>
    </source>
</evidence>
<proteinExistence type="predicted"/>
<comment type="caution">
    <text evidence="1">The sequence shown here is derived from an EMBL/GenBank/DDBJ whole genome shotgun (WGS) entry which is preliminary data.</text>
</comment>
<sequence>MLIQADGSYACVAESATRFTLGESATWWEEDVDLELSSAWRTRVLRGKMDLPPLPFEFSPSPPSKLFNRSRRKLKTNMEEEASEHS</sequence>
<evidence type="ECO:0000313" key="1">
    <source>
        <dbReference type="EMBL" id="KAI7984209.1"/>
    </source>
</evidence>
<dbReference type="Proteomes" id="UP001060215">
    <property type="component" value="Chromosome 11"/>
</dbReference>
<reference evidence="1 2" key="1">
    <citation type="journal article" date="2022" name="Plant J.">
        <title>Chromosome-level genome of Camellia lanceoleosa provides a valuable resource for understanding genome evolution and self-incompatibility.</title>
        <authorList>
            <person name="Gong W."/>
            <person name="Xiao S."/>
            <person name="Wang L."/>
            <person name="Liao Z."/>
            <person name="Chang Y."/>
            <person name="Mo W."/>
            <person name="Hu G."/>
            <person name="Li W."/>
            <person name="Zhao G."/>
            <person name="Zhu H."/>
            <person name="Hu X."/>
            <person name="Ji K."/>
            <person name="Xiang X."/>
            <person name="Song Q."/>
            <person name="Yuan D."/>
            <person name="Jin S."/>
            <person name="Zhang L."/>
        </authorList>
    </citation>
    <scope>NUCLEOTIDE SEQUENCE [LARGE SCALE GENOMIC DNA]</scope>
    <source>
        <strain evidence="1">SQ_2022a</strain>
    </source>
</reference>
<keyword evidence="2" id="KW-1185">Reference proteome</keyword>
<gene>
    <name evidence="1" type="ORF">LOK49_LG15G01115</name>
</gene>
<protein>
    <submittedName>
        <fullName evidence="1">Uncharacterized protein</fullName>
    </submittedName>
</protein>
<dbReference type="EMBL" id="CM045768">
    <property type="protein sequence ID" value="KAI7984209.1"/>
    <property type="molecule type" value="Genomic_DNA"/>
</dbReference>
<name>A0ACC0F6V3_9ERIC</name>
<accession>A0ACC0F6V3</accession>
<organism evidence="1 2">
    <name type="scientific">Camellia lanceoleosa</name>
    <dbReference type="NCBI Taxonomy" id="1840588"/>
    <lineage>
        <taxon>Eukaryota</taxon>
        <taxon>Viridiplantae</taxon>
        <taxon>Streptophyta</taxon>
        <taxon>Embryophyta</taxon>
        <taxon>Tracheophyta</taxon>
        <taxon>Spermatophyta</taxon>
        <taxon>Magnoliopsida</taxon>
        <taxon>eudicotyledons</taxon>
        <taxon>Gunneridae</taxon>
        <taxon>Pentapetalae</taxon>
        <taxon>asterids</taxon>
        <taxon>Ericales</taxon>
        <taxon>Theaceae</taxon>
        <taxon>Camellia</taxon>
    </lineage>
</organism>